<evidence type="ECO:0000313" key="5">
    <source>
        <dbReference type="EMBL" id="CAL4778774.1"/>
    </source>
</evidence>
<dbReference type="GO" id="GO:0051539">
    <property type="term" value="F:4 iron, 4 sulfur cluster binding"/>
    <property type="evidence" value="ECO:0007669"/>
    <property type="project" value="TreeGrafter"/>
</dbReference>
<evidence type="ECO:0000259" key="2">
    <source>
        <dbReference type="PROSITE" id="PS51918"/>
    </source>
</evidence>
<reference evidence="3" key="1">
    <citation type="submission" date="2022-10" db="EMBL/GenBank/DDBJ databases">
        <authorList>
            <person name="Chen Y."/>
            <person name="Dougan E. K."/>
            <person name="Chan C."/>
            <person name="Rhodes N."/>
            <person name="Thang M."/>
        </authorList>
    </citation>
    <scope>NUCLEOTIDE SEQUENCE</scope>
</reference>
<reference evidence="4" key="2">
    <citation type="submission" date="2024-04" db="EMBL/GenBank/DDBJ databases">
        <authorList>
            <person name="Chen Y."/>
            <person name="Shah S."/>
            <person name="Dougan E. K."/>
            <person name="Thang M."/>
            <person name="Chan C."/>
        </authorList>
    </citation>
    <scope>NUCLEOTIDE SEQUENCE [LARGE SCALE GENOMIC DNA]</scope>
</reference>
<dbReference type="EMBL" id="CAMXCT030001592">
    <property type="protein sequence ID" value="CAL4778774.1"/>
    <property type="molecule type" value="Genomic_DNA"/>
</dbReference>
<dbReference type="EMBL" id="CAMXCT010001592">
    <property type="protein sequence ID" value="CAI3991462.1"/>
    <property type="molecule type" value="Genomic_DNA"/>
</dbReference>
<evidence type="ECO:0000313" key="4">
    <source>
        <dbReference type="EMBL" id="CAL1144837.1"/>
    </source>
</evidence>
<gene>
    <name evidence="3" type="ORF">C1SCF055_LOCUS18369</name>
</gene>
<proteinExistence type="predicted"/>
<evidence type="ECO:0000313" key="6">
    <source>
        <dbReference type="Proteomes" id="UP001152797"/>
    </source>
</evidence>
<dbReference type="GO" id="GO:0035600">
    <property type="term" value="P:tRNA methylthiolation"/>
    <property type="evidence" value="ECO:0007669"/>
    <property type="project" value="TreeGrafter"/>
</dbReference>
<evidence type="ECO:0000256" key="1">
    <source>
        <dbReference type="SAM" id="MobiDB-lite"/>
    </source>
</evidence>
<feature type="non-terminal residue" evidence="3">
    <location>
        <position position="1"/>
    </location>
</feature>
<feature type="domain" description="Radical SAM core" evidence="2">
    <location>
        <begin position="1"/>
        <end position="99"/>
    </location>
</feature>
<dbReference type="OrthoDB" id="112749at2759"/>
<dbReference type="PANTHER" id="PTHR43020">
    <property type="entry name" value="CDK5 REGULATORY SUBUNIT-ASSOCIATED PROTEIN 1"/>
    <property type="match status" value="1"/>
</dbReference>
<dbReference type="Proteomes" id="UP001152797">
    <property type="component" value="Unassembled WGS sequence"/>
</dbReference>
<name>A0A9P1FZ12_9DINO</name>
<protein>
    <submittedName>
        <fullName evidence="5">tRNA-2-methylthio-N(6)-dimethylallyladenosine synthase ((Dimethylallyl)adenosine tRN A methylthiotransferase MiaB) (tRNA-i(6)A37 methylthiotransferase)</fullName>
    </submittedName>
</protein>
<dbReference type="Gene3D" id="3.80.30.20">
    <property type="entry name" value="tm_1862 like domain"/>
    <property type="match status" value="1"/>
</dbReference>
<comment type="caution">
    <text evidence="3">The sequence shown here is derived from an EMBL/GenBank/DDBJ whole genome shotgun (WGS) entry which is preliminary data.</text>
</comment>
<dbReference type="InterPro" id="IPR058240">
    <property type="entry name" value="rSAM_sf"/>
</dbReference>
<dbReference type="EMBL" id="CAMXCT020001592">
    <property type="protein sequence ID" value="CAL1144837.1"/>
    <property type="molecule type" value="Genomic_DNA"/>
</dbReference>
<dbReference type="PANTHER" id="PTHR43020:SF2">
    <property type="entry name" value="MITOCHONDRIAL TRNA METHYLTHIOTRANSFERASE CDK5RAP1"/>
    <property type="match status" value="1"/>
</dbReference>
<evidence type="ECO:0000313" key="3">
    <source>
        <dbReference type="EMBL" id="CAI3991462.1"/>
    </source>
</evidence>
<dbReference type="GO" id="GO:0035596">
    <property type="term" value="F:methylthiotransferase activity"/>
    <property type="evidence" value="ECO:0007669"/>
    <property type="project" value="TreeGrafter"/>
</dbReference>
<accession>A0A9P1FZ12</accession>
<dbReference type="PROSITE" id="PS51918">
    <property type="entry name" value="RADICAL_SAM"/>
    <property type="match status" value="1"/>
</dbReference>
<sequence length="107" mass="12346">MDRGYTAERYRRIVDNIRRAMPNAGLSADAIVGFPGETEEQFQRTLQLVEEIGFLTVNLAAYSPRPNTLAAQRPNQVPEEDKKRRLQQLKDVVQRCSLEQSRRMRGQ</sequence>
<feature type="compositionally biased region" description="Polar residues" evidence="1">
    <location>
        <begin position="66"/>
        <end position="75"/>
    </location>
</feature>
<dbReference type="SUPFAM" id="SSF102114">
    <property type="entry name" value="Radical SAM enzymes"/>
    <property type="match status" value="1"/>
</dbReference>
<dbReference type="InterPro" id="IPR007197">
    <property type="entry name" value="rSAM"/>
</dbReference>
<dbReference type="AlphaFoldDB" id="A0A9P1FZ12"/>
<keyword evidence="6" id="KW-1185">Reference proteome</keyword>
<dbReference type="InterPro" id="IPR023404">
    <property type="entry name" value="rSAM_horseshoe"/>
</dbReference>
<feature type="region of interest" description="Disordered" evidence="1">
    <location>
        <begin position="66"/>
        <end position="86"/>
    </location>
</feature>
<organism evidence="3">
    <name type="scientific">Cladocopium goreaui</name>
    <dbReference type="NCBI Taxonomy" id="2562237"/>
    <lineage>
        <taxon>Eukaryota</taxon>
        <taxon>Sar</taxon>
        <taxon>Alveolata</taxon>
        <taxon>Dinophyceae</taxon>
        <taxon>Suessiales</taxon>
        <taxon>Symbiodiniaceae</taxon>
        <taxon>Cladocopium</taxon>
    </lineage>
</organism>